<evidence type="ECO:0000313" key="1">
    <source>
        <dbReference type="EMBL" id="SDI28224.1"/>
    </source>
</evidence>
<protein>
    <submittedName>
        <fullName evidence="1">Uncharacterized protein</fullName>
    </submittedName>
</protein>
<dbReference type="AlphaFoldDB" id="A0A1G8JAC7"/>
<organism evidence="1 2">
    <name type="scientific">Winogradskyella thalassocola</name>
    <dbReference type="NCBI Taxonomy" id="262004"/>
    <lineage>
        <taxon>Bacteria</taxon>
        <taxon>Pseudomonadati</taxon>
        <taxon>Bacteroidota</taxon>
        <taxon>Flavobacteriia</taxon>
        <taxon>Flavobacteriales</taxon>
        <taxon>Flavobacteriaceae</taxon>
        <taxon>Winogradskyella</taxon>
    </lineage>
</organism>
<gene>
    <name evidence="1" type="ORF">SAMN04489796_10929</name>
</gene>
<evidence type="ECO:0000313" key="2">
    <source>
        <dbReference type="Proteomes" id="UP000199492"/>
    </source>
</evidence>
<name>A0A1G8JAC7_9FLAO</name>
<proteinExistence type="predicted"/>
<dbReference type="Proteomes" id="UP000199492">
    <property type="component" value="Unassembled WGS sequence"/>
</dbReference>
<reference evidence="2" key="1">
    <citation type="submission" date="2016-10" db="EMBL/GenBank/DDBJ databases">
        <authorList>
            <person name="Varghese N."/>
            <person name="Submissions S."/>
        </authorList>
    </citation>
    <scope>NUCLEOTIDE SEQUENCE [LARGE SCALE GENOMIC DNA]</scope>
    <source>
        <strain evidence="2">DSM 15363</strain>
    </source>
</reference>
<dbReference type="EMBL" id="FNCZ01000009">
    <property type="protein sequence ID" value="SDI28224.1"/>
    <property type="molecule type" value="Genomic_DNA"/>
</dbReference>
<sequence>MKQVSEKPNMSVQEVESIINYIVKITMPIVEKVIWLSEEISILRIIKYY</sequence>
<keyword evidence="2" id="KW-1185">Reference proteome</keyword>
<accession>A0A1G8JAC7</accession>